<dbReference type="Gene3D" id="2.60.40.1120">
    <property type="entry name" value="Carboxypeptidase-like, regulatory domain"/>
    <property type="match status" value="1"/>
</dbReference>
<dbReference type="Pfam" id="PF07715">
    <property type="entry name" value="Plug"/>
    <property type="match status" value="1"/>
</dbReference>
<comment type="subcellular location">
    <subcellularLocation>
        <location evidence="1">Cell outer membrane</location>
    </subcellularLocation>
</comment>
<evidence type="ECO:0000256" key="2">
    <source>
        <dbReference type="ARBA" id="ARBA00022448"/>
    </source>
</evidence>
<dbReference type="SUPFAM" id="SSF56935">
    <property type="entry name" value="Porins"/>
    <property type="match status" value="1"/>
</dbReference>
<dbReference type="PANTHER" id="PTHR40980:SF4">
    <property type="entry name" value="TONB-DEPENDENT RECEPTOR-LIKE BETA-BARREL DOMAIN-CONTAINING PROTEIN"/>
    <property type="match status" value="1"/>
</dbReference>
<dbReference type="InterPro" id="IPR011662">
    <property type="entry name" value="Secretin/TonB_short_N"/>
</dbReference>
<comment type="caution">
    <text evidence="7">The sequence shown here is derived from an EMBL/GenBank/DDBJ whole genome shotgun (WGS) entry which is preliminary data.</text>
</comment>
<dbReference type="InterPro" id="IPR012910">
    <property type="entry name" value="Plug_dom"/>
</dbReference>
<evidence type="ECO:0000256" key="4">
    <source>
        <dbReference type="ARBA" id="ARBA00023237"/>
    </source>
</evidence>
<evidence type="ECO:0000313" key="8">
    <source>
        <dbReference type="Proteomes" id="UP001517367"/>
    </source>
</evidence>
<feature type="signal peptide" evidence="5">
    <location>
        <begin position="1"/>
        <end position="30"/>
    </location>
</feature>
<keyword evidence="5" id="KW-0732">Signal</keyword>
<protein>
    <submittedName>
        <fullName evidence="7">Carboxypeptidase regulatory-like domain-containing protein</fullName>
    </submittedName>
</protein>
<dbReference type="Pfam" id="PF07660">
    <property type="entry name" value="STN"/>
    <property type="match status" value="1"/>
</dbReference>
<dbReference type="SMART" id="SM00965">
    <property type="entry name" value="STN"/>
    <property type="match status" value="1"/>
</dbReference>
<organism evidence="7 8">
    <name type="scientific">Pedobacter helvus</name>
    <dbReference type="NCBI Taxonomy" id="2563444"/>
    <lineage>
        <taxon>Bacteria</taxon>
        <taxon>Pseudomonadati</taxon>
        <taxon>Bacteroidota</taxon>
        <taxon>Sphingobacteriia</taxon>
        <taxon>Sphingobacteriales</taxon>
        <taxon>Sphingobacteriaceae</taxon>
        <taxon>Pedobacter</taxon>
    </lineage>
</organism>
<accession>A0ABW9JL13</accession>
<feature type="domain" description="Secretin/TonB short N-terminal" evidence="6">
    <location>
        <begin position="55"/>
        <end position="106"/>
    </location>
</feature>
<feature type="chain" id="PRO_5047464661" evidence="5">
    <location>
        <begin position="31"/>
        <end position="1161"/>
    </location>
</feature>
<evidence type="ECO:0000256" key="5">
    <source>
        <dbReference type="SAM" id="SignalP"/>
    </source>
</evidence>
<dbReference type="InterPro" id="IPR036942">
    <property type="entry name" value="Beta-barrel_TonB_sf"/>
</dbReference>
<dbReference type="Gene3D" id="2.40.170.20">
    <property type="entry name" value="TonB-dependent receptor, beta-barrel domain"/>
    <property type="match status" value="1"/>
</dbReference>
<keyword evidence="4" id="KW-0998">Cell outer membrane</keyword>
<keyword evidence="3" id="KW-0472">Membrane</keyword>
<dbReference type="InterPro" id="IPR008969">
    <property type="entry name" value="CarboxyPept-like_regulatory"/>
</dbReference>
<dbReference type="PANTHER" id="PTHR40980">
    <property type="entry name" value="PLUG DOMAIN-CONTAINING PROTEIN"/>
    <property type="match status" value="1"/>
</dbReference>
<dbReference type="SUPFAM" id="SSF49464">
    <property type="entry name" value="Carboxypeptidase regulatory domain-like"/>
    <property type="match status" value="1"/>
</dbReference>
<evidence type="ECO:0000256" key="3">
    <source>
        <dbReference type="ARBA" id="ARBA00023136"/>
    </source>
</evidence>
<dbReference type="Proteomes" id="UP001517367">
    <property type="component" value="Unassembled WGS sequence"/>
</dbReference>
<keyword evidence="2" id="KW-0813">Transport</keyword>
<dbReference type="Gene3D" id="2.170.130.10">
    <property type="entry name" value="TonB-dependent receptor, plug domain"/>
    <property type="match status" value="1"/>
</dbReference>
<reference evidence="7 8" key="1">
    <citation type="submission" date="2024-12" db="EMBL/GenBank/DDBJ databases">
        <authorList>
            <person name="Hu S."/>
        </authorList>
    </citation>
    <scope>NUCLEOTIDE SEQUENCE [LARGE SCALE GENOMIC DNA]</scope>
    <source>
        <strain evidence="7 8">P-25</strain>
    </source>
</reference>
<evidence type="ECO:0000313" key="7">
    <source>
        <dbReference type="EMBL" id="MFN0293109.1"/>
    </source>
</evidence>
<dbReference type="RefSeq" id="WP_409142230.1">
    <property type="nucleotide sequence ID" value="NZ_SRMP02000045.1"/>
</dbReference>
<dbReference type="InterPro" id="IPR037066">
    <property type="entry name" value="Plug_dom_sf"/>
</dbReference>
<dbReference type="EMBL" id="SRMP02000045">
    <property type="protein sequence ID" value="MFN0293109.1"/>
    <property type="molecule type" value="Genomic_DNA"/>
</dbReference>
<keyword evidence="8" id="KW-1185">Reference proteome</keyword>
<name>A0ABW9JL13_9SPHI</name>
<sequence>MKFYQCMRVMKITMFIIACLLIQVQASTYAQRITISKHNCSLNTILEEIRKQSQYDFFYDTSIFNNSKKVSVQFKNATVEQVLDACFMGQPYEYVIKNKLVMISAKTDPPVTNACQKPKSLTTINLQEQQPGRISGKVVDERGEPLPGASVKIVQTRQTVQSNVDGSYNFSIAAGTYIVEISYISFQTKRITDVEIKPGKLTNLSIVLNPITSQLDQVVVTGTFKQETNVGLYVRQKNEAGISNGLSAEQIASLPDKNVGETLKRISGISTNNNRQVVVRGIAERYNLAMMDGAILPSADVQVRDFEFDIIPSNLIDNVIVSKTATPDMSFGFGGGLVQVNTFAIPNENFTTFNFGGKYIKGSTGKDFLGYGRGGNDYLGFDDGIRNHFPKDLLLFDGKNYNPLNPGAAVPDGVTKVTPEMIANQNRQIGGLERMGTRLYETMPGQNYQLSLGRNYNLKNSRIGFVGSISYRNEQSIDHISQYERGVWQKIENYTFNTETGEQLNPTSANQYNFNTTWAALFNAGWSSKHHKITSRNFYSRLFSNQFSRIVGFGNDIGFTVNNNPAPAIREYDRPKFIDMLQNRINGEHSFGNFKFDWNVARNKLVNLEQDAVEAWLAPTVTMNETVYNVVPSAITNPGLGTFNRSRYRYEEMNHIAEGALGYHFQWGGQKQLAKVGFQYLERHGTMEWTALPIGAVNTINSVYPYVPVQEWGQYMDFDDPQNDLLYYPALFSQTGYEGKNTNQAWFAMLDNRLNSWIRLVWGLRGEYYKYERLRSGANDLLVDQLIKNGEGLQYVDPETGKLVSPFADPTNEEKTWRYLPSASLTLSPIKDFNIRAAYAQSVVRPALIENSRMIRFDPVVGGYRQNQGVLSTQIDHYDFRLEWYPKAGEVISAGFFYKYFDKPVELYRTPVGADLRVYLNTQNSDWAKVYGWEFDLHKSFGFVNSDWKFLDDIYLNANLTLQTSEVQGSRYEGKSMAQDKYGKNYEYRTKVLLKEKRPLYGQVPVLYNLGLQYSGKRLGANIALNHMGYKTFTTGLVPEVVEYERPRSQLDAQLSYKFLKSKKLQARFNMSNITNTAHRFYINDVGTYKIQDQWSDLAISAIPAETWEEIYEWKYGFSQKYEEGYYETSSDGKTKTRIGDRDTFTRKIGASFSIGVSYNF</sequence>
<evidence type="ECO:0000259" key="6">
    <source>
        <dbReference type="SMART" id="SM00965"/>
    </source>
</evidence>
<dbReference type="Pfam" id="PF13620">
    <property type="entry name" value="CarboxypepD_reg"/>
    <property type="match status" value="1"/>
</dbReference>
<proteinExistence type="predicted"/>
<gene>
    <name evidence="7" type="ORF">E5L68_017085</name>
</gene>
<evidence type="ECO:0000256" key="1">
    <source>
        <dbReference type="ARBA" id="ARBA00004442"/>
    </source>
</evidence>